<dbReference type="STRING" id="407036.SAMN05216243_2809"/>
<dbReference type="GO" id="GO:0051287">
    <property type="term" value="F:NAD binding"/>
    <property type="evidence" value="ECO:0007669"/>
    <property type="project" value="InterPro"/>
</dbReference>
<dbReference type="GO" id="GO:0016616">
    <property type="term" value="F:oxidoreductase activity, acting on the CH-OH group of donors, NAD or NADP as acceptor"/>
    <property type="evidence" value="ECO:0007669"/>
    <property type="project" value="InterPro"/>
</dbReference>
<proteinExistence type="inferred from homology"/>
<accession>A0A1G9B4V0</accession>
<dbReference type="Gene3D" id="3.40.50.720">
    <property type="entry name" value="NAD(P)-binding Rossmann-like Domain"/>
    <property type="match status" value="2"/>
</dbReference>
<sequence length="327" mass="36640">MNDGVVKMSKRKIILAQDIEQQLYDQVRQAAPDWEIIAGKHKDSWQDHLHDAEIIAGWKQEMEEPCLQGDSPLRWIQSWSAGIDSYLLERLSELDILLTSANGVHAYPISETIFAMMLSLTRKIPSYIRNQQTKTWSHEGLKLEIHEKTIGIIGMGAIGKETAKIAKAFGMKVIGVRHSHKPEPFVDKMAVTEQLNTILPDCDYVVATVPLTRETQHLFGREQFADMKVTSFFINIGRGGVVDEHALVDALQAGQIAGAGLDVFESEPLENNSPLWNLKNVIITPHTAGSTEYYDKRVIEDIFIPNLAAYIKGGKPSVNLVDYDKGY</sequence>
<feature type="domain" description="D-isomer specific 2-hydroxyacid dehydrogenase NAD-binding" evidence="6">
    <location>
        <begin position="114"/>
        <end position="288"/>
    </location>
</feature>
<dbReference type="PANTHER" id="PTHR43333:SF1">
    <property type="entry name" value="D-ISOMER SPECIFIC 2-HYDROXYACID DEHYDROGENASE NAD-BINDING DOMAIN-CONTAINING PROTEIN"/>
    <property type="match status" value="1"/>
</dbReference>
<gene>
    <name evidence="7" type="ORF">SAMN05216243_2809</name>
</gene>
<dbReference type="FunFam" id="3.40.50.720:FF:000363">
    <property type="entry name" value="D-isomer specific 2-hydroxyacid dehydrogenase"/>
    <property type="match status" value="1"/>
</dbReference>
<comment type="similarity">
    <text evidence="1 4">Belongs to the D-isomer specific 2-hydroxyacid dehydrogenase family.</text>
</comment>
<evidence type="ECO:0000259" key="5">
    <source>
        <dbReference type="Pfam" id="PF00389"/>
    </source>
</evidence>
<feature type="domain" description="D-isomer specific 2-hydroxyacid dehydrogenase catalytic" evidence="5">
    <location>
        <begin position="25"/>
        <end position="316"/>
    </location>
</feature>
<dbReference type="AlphaFoldDB" id="A0A1G9B4V0"/>
<dbReference type="Proteomes" id="UP000198694">
    <property type="component" value="Unassembled WGS sequence"/>
</dbReference>
<name>A0A1G9B4V0_9BACI</name>
<evidence type="ECO:0000256" key="2">
    <source>
        <dbReference type="ARBA" id="ARBA00023002"/>
    </source>
</evidence>
<dbReference type="EMBL" id="FNFL01000005">
    <property type="protein sequence ID" value="SDK34493.1"/>
    <property type="molecule type" value="Genomic_DNA"/>
</dbReference>
<reference evidence="7 8" key="1">
    <citation type="submission" date="2016-10" db="EMBL/GenBank/DDBJ databases">
        <authorList>
            <person name="de Groot N.N."/>
        </authorList>
    </citation>
    <scope>NUCLEOTIDE SEQUENCE [LARGE SCALE GENOMIC DNA]</scope>
    <source>
        <strain evidence="7 8">CGMCC 1.6502</strain>
    </source>
</reference>
<protein>
    <submittedName>
        <fullName evidence="7">Phosphoglycerate dehydrogenase</fullName>
    </submittedName>
</protein>
<dbReference type="SUPFAM" id="SSF51735">
    <property type="entry name" value="NAD(P)-binding Rossmann-fold domains"/>
    <property type="match status" value="1"/>
</dbReference>
<keyword evidence="3" id="KW-0520">NAD</keyword>
<dbReference type="PANTHER" id="PTHR43333">
    <property type="entry name" value="2-HACID_DH_C DOMAIN-CONTAINING PROTEIN"/>
    <property type="match status" value="1"/>
</dbReference>
<evidence type="ECO:0000259" key="6">
    <source>
        <dbReference type="Pfam" id="PF02826"/>
    </source>
</evidence>
<dbReference type="InterPro" id="IPR006140">
    <property type="entry name" value="D-isomer_DH_NAD-bd"/>
</dbReference>
<dbReference type="Pfam" id="PF00389">
    <property type="entry name" value="2-Hacid_dh"/>
    <property type="match status" value="1"/>
</dbReference>
<keyword evidence="8" id="KW-1185">Reference proteome</keyword>
<evidence type="ECO:0000256" key="3">
    <source>
        <dbReference type="ARBA" id="ARBA00023027"/>
    </source>
</evidence>
<evidence type="ECO:0000313" key="8">
    <source>
        <dbReference type="Proteomes" id="UP000198694"/>
    </source>
</evidence>
<organism evidence="7 8">
    <name type="scientific">Sediminibacillus albus</name>
    <dbReference type="NCBI Taxonomy" id="407036"/>
    <lineage>
        <taxon>Bacteria</taxon>
        <taxon>Bacillati</taxon>
        <taxon>Bacillota</taxon>
        <taxon>Bacilli</taxon>
        <taxon>Bacillales</taxon>
        <taxon>Bacillaceae</taxon>
        <taxon>Sediminibacillus</taxon>
    </lineage>
</organism>
<keyword evidence="2 4" id="KW-0560">Oxidoreductase</keyword>
<dbReference type="InterPro" id="IPR029753">
    <property type="entry name" value="D-isomer_DH_CS"/>
</dbReference>
<evidence type="ECO:0000256" key="1">
    <source>
        <dbReference type="ARBA" id="ARBA00005854"/>
    </source>
</evidence>
<evidence type="ECO:0000256" key="4">
    <source>
        <dbReference type="RuleBase" id="RU003719"/>
    </source>
</evidence>
<dbReference type="InterPro" id="IPR006139">
    <property type="entry name" value="D-isomer_2_OHA_DH_cat_dom"/>
</dbReference>
<evidence type="ECO:0000313" key="7">
    <source>
        <dbReference type="EMBL" id="SDK34493.1"/>
    </source>
</evidence>
<dbReference type="Pfam" id="PF02826">
    <property type="entry name" value="2-Hacid_dh_C"/>
    <property type="match status" value="1"/>
</dbReference>
<dbReference type="SUPFAM" id="SSF52283">
    <property type="entry name" value="Formate/glycerate dehydrogenase catalytic domain-like"/>
    <property type="match status" value="1"/>
</dbReference>
<dbReference type="CDD" id="cd05300">
    <property type="entry name" value="2-Hacid_dh_1"/>
    <property type="match status" value="1"/>
</dbReference>
<dbReference type="InterPro" id="IPR036291">
    <property type="entry name" value="NAD(P)-bd_dom_sf"/>
</dbReference>
<dbReference type="PROSITE" id="PS00671">
    <property type="entry name" value="D_2_HYDROXYACID_DH_3"/>
    <property type="match status" value="1"/>
</dbReference>